<dbReference type="FunFam" id="3.30.420.40:FF:000122">
    <property type="entry name" value="ARP5 actin-related protein 5 homolog"/>
    <property type="match status" value="1"/>
</dbReference>
<dbReference type="EMBL" id="CP014246">
    <property type="protein sequence ID" value="AMD21532.1"/>
    <property type="molecule type" value="Genomic_DNA"/>
</dbReference>
<sequence length="746" mass="86097">MSRDSEQPPLKVHVIEEPPVTTEPEPFFHCSEGGGNIPIAIDFGSYEVRAGYVNEALPVLVYPNRLARYRDRKASKTYTFVGNDTNLDQSIRTQSKSPFDGSMITNWDYVEDMLGYTFNHLGVKGQGGVNNPVLITERMAALQSQRSNWYELLFECYAVPKVTFGIDSLFSFFGEQQRPDSTGLVISSGNGDTNVIPVVCGKAALTEAKRINWGGRQSVDYLSGLLSLKYPYFPTKLATSQFETMYHSFSYVATDFATELEDMLTLEKLEKEDIVVEAPFTEIVTVQKTEEELQLQAEKRRETGKRLQEQAKQRRKEMLQQKEEEYEYYLQIRAQLQDQPKKNILSTLQNAGFDDEDDFQKYITSLERTLKRARILDADDNDEDEKAEPTFDLLNIPDEELSEEQKREKRKQRLMKANYDARMKAKEEKLEQQKKEEEARLKDEQWRKDDLQGWIKNKRLRLSQLMKTRKEKLKMKDDMKDRKSQAAQKRMKNIASLAEDSISSNKRSRQQATIDNDPNDTFGANDDDWMIYNDISQSPEALDEAIEEEYKIIVEIEKELLEHDPNFTEEDTLEAQYDWRNSILHLFLRGPRPHDSENVHEQYQLHLNVERIRVPEVIFQPSIGGLDQAGIVELSETCLLRKFGSSRSQLSEISSNMAKNVFITGGNARLPGIRERIVREFTGFLPVGTDLNVRLAEDPSLSAWKGMAKFANTELYESSIMTKKDFEEYGPEYIKEHNLGNAKYVE</sequence>
<dbReference type="SUPFAM" id="SSF53067">
    <property type="entry name" value="Actin-like ATPase domain"/>
    <property type="match status" value="2"/>
</dbReference>
<dbReference type="GO" id="GO:0005634">
    <property type="term" value="C:nucleus"/>
    <property type="evidence" value="ECO:0007669"/>
    <property type="project" value="UniProtKB-SubCell"/>
</dbReference>
<evidence type="ECO:0000313" key="11">
    <source>
        <dbReference type="Proteomes" id="UP000243052"/>
    </source>
</evidence>
<feature type="coiled-coil region" evidence="8">
    <location>
        <begin position="290"/>
        <end position="339"/>
    </location>
</feature>
<evidence type="ECO:0000256" key="1">
    <source>
        <dbReference type="ARBA" id="ARBA00004123"/>
    </source>
</evidence>
<organism evidence="10 11">
    <name type="scientific">Eremothecium sinecaudum</name>
    <dbReference type="NCBI Taxonomy" id="45286"/>
    <lineage>
        <taxon>Eukaryota</taxon>
        <taxon>Fungi</taxon>
        <taxon>Dikarya</taxon>
        <taxon>Ascomycota</taxon>
        <taxon>Saccharomycotina</taxon>
        <taxon>Saccharomycetes</taxon>
        <taxon>Saccharomycetales</taxon>
        <taxon>Saccharomycetaceae</taxon>
        <taxon>Eremothecium</taxon>
    </lineage>
</organism>
<comment type="similarity">
    <text evidence="7">Belongs to the actin family.</text>
</comment>
<dbReference type="STRING" id="45286.A0A0X8HU28"/>
<evidence type="ECO:0000256" key="9">
    <source>
        <dbReference type="SAM" id="MobiDB-lite"/>
    </source>
</evidence>
<dbReference type="Pfam" id="PF00022">
    <property type="entry name" value="Actin"/>
    <property type="match status" value="2"/>
</dbReference>
<dbReference type="GeneID" id="28724822"/>
<proteinExistence type="inferred from homology"/>
<name>A0A0X8HU28_9SACH</name>
<evidence type="ECO:0000313" key="10">
    <source>
        <dbReference type="EMBL" id="AMD21532.1"/>
    </source>
</evidence>
<keyword evidence="5" id="KW-0804">Transcription</keyword>
<evidence type="ECO:0000256" key="7">
    <source>
        <dbReference type="RuleBase" id="RU000487"/>
    </source>
</evidence>
<feature type="region of interest" description="Disordered" evidence="9">
    <location>
        <begin position="472"/>
        <end position="491"/>
    </location>
</feature>
<gene>
    <name evidence="10" type="ORF">AW171_hschr63487</name>
</gene>
<protein>
    <submittedName>
        <fullName evidence="10">HFL324Wp</fullName>
    </submittedName>
</protein>
<dbReference type="Proteomes" id="UP000243052">
    <property type="component" value="Chromosome vi"/>
</dbReference>
<keyword evidence="2" id="KW-0227">DNA damage</keyword>
<feature type="compositionally biased region" description="Polar residues" evidence="9">
    <location>
        <begin position="501"/>
        <end position="516"/>
    </location>
</feature>
<keyword evidence="4 8" id="KW-0175">Coiled coil</keyword>
<comment type="subcellular location">
    <subcellularLocation>
        <location evidence="1">Nucleus</location>
    </subcellularLocation>
</comment>
<dbReference type="GO" id="GO:0006974">
    <property type="term" value="P:DNA damage response"/>
    <property type="evidence" value="ECO:0007669"/>
    <property type="project" value="UniProtKB-KW"/>
</dbReference>
<evidence type="ECO:0000256" key="2">
    <source>
        <dbReference type="ARBA" id="ARBA00022763"/>
    </source>
</evidence>
<keyword evidence="6" id="KW-0539">Nucleus</keyword>
<dbReference type="AlphaFoldDB" id="A0A0X8HU28"/>
<feature type="compositionally biased region" description="Basic and acidic residues" evidence="9">
    <location>
        <begin position="474"/>
        <end position="484"/>
    </location>
</feature>
<accession>A0A0X8HU28</accession>
<dbReference type="PANTHER" id="PTHR11937">
    <property type="entry name" value="ACTIN"/>
    <property type="match status" value="1"/>
</dbReference>
<dbReference type="SMART" id="SM00268">
    <property type="entry name" value="ACTIN"/>
    <property type="match status" value="1"/>
</dbReference>
<keyword evidence="11" id="KW-1185">Reference proteome</keyword>
<evidence type="ECO:0000256" key="8">
    <source>
        <dbReference type="SAM" id="Coils"/>
    </source>
</evidence>
<dbReference type="InterPro" id="IPR043129">
    <property type="entry name" value="ATPase_NBD"/>
</dbReference>
<feature type="region of interest" description="Disordered" evidence="9">
    <location>
        <begin position="497"/>
        <end position="522"/>
    </location>
</feature>
<evidence type="ECO:0000256" key="6">
    <source>
        <dbReference type="ARBA" id="ARBA00023242"/>
    </source>
</evidence>
<dbReference type="CDD" id="cd10211">
    <property type="entry name" value="ASKHA_NBD_Arp5"/>
    <property type="match status" value="1"/>
</dbReference>
<reference evidence="10 11" key="1">
    <citation type="submission" date="2016-01" db="EMBL/GenBank/DDBJ databases">
        <title>Genome sequence of the yeast Holleya sinecauda.</title>
        <authorList>
            <person name="Dietrich F.S."/>
        </authorList>
    </citation>
    <scope>NUCLEOTIDE SEQUENCE [LARGE SCALE GENOMIC DNA]</scope>
    <source>
        <strain evidence="10 11">ATCC 58844</strain>
    </source>
</reference>
<dbReference type="Gene3D" id="3.30.420.40">
    <property type="match status" value="2"/>
</dbReference>
<dbReference type="InterPro" id="IPR004000">
    <property type="entry name" value="Actin"/>
</dbReference>
<feature type="region of interest" description="Disordered" evidence="9">
    <location>
        <begin position="424"/>
        <end position="443"/>
    </location>
</feature>
<dbReference type="OrthoDB" id="7340501at2759"/>
<evidence type="ECO:0000256" key="3">
    <source>
        <dbReference type="ARBA" id="ARBA00023015"/>
    </source>
</evidence>
<dbReference type="FunFam" id="3.30.420.40:FF:000058">
    <property type="entry name" value="Putative actin-related protein 5"/>
    <property type="match status" value="1"/>
</dbReference>
<evidence type="ECO:0000256" key="5">
    <source>
        <dbReference type="ARBA" id="ARBA00023163"/>
    </source>
</evidence>
<keyword evidence="3" id="KW-0805">Transcription regulation</keyword>
<evidence type="ECO:0000256" key="4">
    <source>
        <dbReference type="ARBA" id="ARBA00023054"/>
    </source>
</evidence>
<dbReference type="RefSeq" id="XP_017988528.1">
    <property type="nucleotide sequence ID" value="XM_018133346.1"/>
</dbReference>